<keyword evidence="2" id="KW-1185">Reference proteome</keyword>
<organism evidence="1 2">
    <name type="scientific">Colletotrichum musicola</name>
    <dbReference type="NCBI Taxonomy" id="2175873"/>
    <lineage>
        <taxon>Eukaryota</taxon>
        <taxon>Fungi</taxon>
        <taxon>Dikarya</taxon>
        <taxon>Ascomycota</taxon>
        <taxon>Pezizomycotina</taxon>
        <taxon>Sordariomycetes</taxon>
        <taxon>Hypocreomycetidae</taxon>
        <taxon>Glomerellales</taxon>
        <taxon>Glomerellaceae</taxon>
        <taxon>Colletotrichum</taxon>
        <taxon>Colletotrichum orchidearum species complex</taxon>
    </lineage>
</organism>
<dbReference type="AlphaFoldDB" id="A0A8H6IUN2"/>
<sequence>MLEACEPALYGGLVLRGDERGRLASLRRTLSETKPYLQKYVSHMAIEERGSSTIYRLWDEVGTSFGPVFRDFKALTSLDIYTEGGYAQDFGEYNKRTARWCRILPELTSLRRLSMTGFEEFNEFSPMPQLQEARFHCFGEVPDDGFRAFKDTLETLVWDSSYYGFPGKALLELTCLKHLKVDLIGSILADQNSWRLSPMRNLPQTVETLDVYVGDYDDLRFEDPDEPPEDDYDSCEMIVCSNGFWEVLEDKCCTRWRDVRVIRFKNNLGIKLVIDRE</sequence>
<evidence type="ECO:0000313" key="2">
    <source>
        <dbReference type="Proteomes" id="UP000639643"/>
    </source>
</evidence>
<evidence type="ECO:0000313" key="1">
    <source>
        <dbReference type="EMBL" id="KAF6798216.1"/>
    </source>
</evidence>
<protein>
    <submittedName>
        <fullName evidence="1">Uncharacterized protein</fullName>
    </submittedName>
</protein>
<dbReference type="EMBL" id="WIGM01001407">
    <property type="protein sequence ID" value="KAF6798216.1"/>
    <property type="molecule type" value="Genomic_DNA"/>
</dbReference>
<name>A0A8H6IUN2_9PEZI</name>
<dbReference type="Proteomes" id="UP000639643">
    <property type="component" value="Unassembled WGS sequence"/>
</dbReference>
<comment type="caution">
    <text evidence="1">The sequence shown here is derived from an EMBL/GenBank/DDBJ whole genome shotgun (WGS) entry which is preliminary data.</text>
</comment>
<reference evidence="1" key="1">
    <citation type="journal article" date="2020" name="Phytopathology">
        <title>Genome Sequence Resources of Colletotrichum truncatum, C. plurivorum, C. musicola, and C. sojae: Four Species Pathogenic to Soybean (Glycine max).</title>
        <authorList>
            <person name="Rogerio F."/>
            <person name="Boufleur T.R."/>
            <person name="Ciampi-Guillardi M."/>
            <person name="Sukno S.A."/>
            <person name="Thon M.R."/>
            <person name="Massola Junior N.S."/>
            <person name="Baroncelli R."/>
        </authorList>
    </citation>
    <scope>NUCLEOTIDE SEQUENCE</scope>
    <source>
        <strain evidence="1">LFN0074</strain>
    </source>
</reference>
<gene>
    <name evidence="1" type="ORF">CMUS01_15728</name>
</gene>
<accession>A0A8H6IUN2</accession>
<proteinExistence type="predicted"/>